<organism evidence="1 2">
    <name type="scientific">Candidatus Cryptobacteroides intestinavium</name>
    <dbReference type="NCBI Taxonomy" id="2840766"/>
    <lineage>
        <taxon>Bacteria</taxon>
        <taxon>Pseudomonadati</taxon>
        <taxon>Bacteroidota</taxon>
        <taxon>Bacteroidia</taxon>
        <taxon>Bacteroidales</taxon>
        <taxon>Candidatus Cryptobacteroides</taxon>
    </lineage>
</organism>
<proteinExistence type="predicted"/>
<protein>
    <submittedName>
        <fullName evidence="1">Rpn family recombination-promoting nuclease/putative transposase</fullName>
    </submittedName>
</protein>
<dbReference type="EMBL" id="JADIMI010000035">
    <property type="protein sequence ID" value="MBO8451986.1"/>
    <property type="molecule type" value="Genomic_DNA"/>
</dbReference>
<evidence type="ECO:0000313" key="1">
    <source>
        <dbReference type="EMBL" id="MBO8451986.1"/>
    </source>
</evidence>
<dbReference type="AlphaFoldDB" id="A0A9D9EPR4"/>
<dbReference type="PANTHER" id="PTHR41317:SF1">
    <property type="entry name" value="PD-(D_E)XK NUCLEASE FAMILY TRANSPOSASE"/>
    <property type="match status" value="1"/>
</dbReference>
<sequence>MGTMKTEERPEGRNASARRYVDILSDAGFKAVFGDQRNKDVLLDLLNVVLPPHRKVDDISYSTTELPGLTLSNKNVRLDLRCTGRDGTVFIVEVQCYRQENLFSRCVGYAARVYDSGTERGDGQRYDIPPVYFICLLGDGADGFDREGPLWEDRFISEYTFREKTSNDVPAETIFCIFVELNRFRKDLQECGSEEDRWCYALKRVGTLGGLPDGLREDAFERLFRACEIARFDRERRLTYENDMITERDYWNIIDTAARQGRA</sequence>
<gene>
    <name evidence="1" type="ORF">IAC06_03765</name>
</gene>
<dbReference type="Pfam" id="PF12784">
    <property type="entry name" value="PDDEXK_2"/>
    <property type="match status" value="1"/>
</dbReference>
<dbReference type="PANTHER" id="PTHR41317">
    <property type="entry name" value="PD-(D_E)XK NUCLEASE FAMILY TRANSPOSASE"/>
    <property type="match status" value="1"/>
</dbReference>
<reference evidence="1" key="1">
    <citation type="submission" date="2020-10" db="EMBL/GenBank/DDBJ databases">
        <authorList>
            <person name="Gilroy R."/>
        </authorList>
    </citation>
    <scope>NUCLEOTIDE SEQUENCE</scope>
    <source>
        <strain evidence="1">B1-20833</strain>
    </source>
</reference>
<feature type="non-terminal residue" evidence="1">
    <location>
        <position position="263"/>
    </location>
</feature>
<dbReference type="Proteomes" id="UP000823661">
    <property type="component" value="Unassembled WGS sequence"/>
</dbReference>
<name>A0A9D9EPR4_9BACT</name>
<comment type="caution">
    <text evidence="1">The sequence shown here is derived from an EMBL/GenBank/DDBJ whole genome shotgun (WGS) entry which is preliminary data.</text>
</comment>
<reference evidence="1" key="2">
    <citation type="journal article" date="2021" name="PeerJ">
        <title>Extensive microbial diversity within the chicken gut microbiome revealed by metagenomics and culture.</title>
        <authorList>
            <person name="Gilroy R."/>
            <person name="Ravi A."/>
            <person name="Getino M."/>
            <person name="Pursley I."/>
            <person name="Horton D.L."/>
            <person name="Alikhan N.F."/>
            <person name="Baker D."/>
            <person name="Gharbi K."/>
            <person name="Hall N."/>
            <person name="Watson M."/>
            <person name="Adriaenssens E.M."/>
            <person name="Foster-Nyarko E."/>
            <person name="Jarju S."/>
            <person name="Secka A."/>
            <person name="Antonio M."/>
            <person name="Oren A."/>
            <person name="Chaudhuri R.R."/>
            <person name="La Ragione R."/>
            <person name="Hildebrand F."/>
            <person name="Pallen M.J."/>
        </authorList>
    </citation>
    <scope>NUCLEOTIDE SEQUENCE</scope>
    <source>
        <strain evidence="1">B1-20833</strain>
    </source>
</reference>
<accession>A0A9D9EPR4</accession>
<evidence type="ECO:0000313" key="2">
    <source>
        <dbReference type="Proteomes" id="UP000823661"/>
    </source>
</evidence>
<dbReference type="InterPro" id="IPR010106">
    <property type="entry name" value="RpnA"/>
</dbReference>
<dbReference type="NCBIfam" id="TIGR01784">
    <property type="entry name" value="T_den_put_tspse"/>
    <property type="match status" value="1"/>
</dbReference>